<evidence type="ECO:0000313" key="2">
    <source>
        <dbReference type="EMBL" id="GGX94326.1"/>
    </source>
</evidence>
<name>A0ABQ2YWB3_9ACTN</name>
<gene>
    <name evidence="2" type="ORF">GCM10010324_45190</name>
</gene>
<reference evidence="3" key="1">
    <citation type="journal article" date="2019" name="Int. J. Syst. Evol. Microbiol.">
        <title>The Global Catalogue of Microorganisms (GCM) 10K type strain sequencing project: providing services to taxonomists for standard genome sequencing and annotation.</title>
        <authorList>
            <consortium name="The Broad Institute Genomics Platform"/>
            <consortium name="The Broad Institute Genome Sequencing Center for Infectious Disease"/>
            <person name="Wu L."/>
            <person name="Ma J."/>
        </authorList>
    </citation>
    <scope>NUCLEOTIDE SEQUENCE [LARGE SCALE GENOMIC DNA]</scope>
    <source>
        <strain evidence="3">JCM 4586</strain>
    </source>
</reference>
<comment type="caution">
    <text evidence="2">The sequence shown here is derived from an EMBL/GenBank/DDBJ whole genome shotgun (WGS) entry which is preliminary data.</text>
</comment>
<organism evidence="2 3">
    <name type="scientific">Streptomyces hiroshimensis</name>
    <dbReference type="NCBI Taxonomy" id="66424"/>
    <lineage>
        <taxon>Bacteria</taxon>
        <taxon>Bacillati</taxon>
        <taxon>Actinomycetota</taxon>
        <taxon>Actinomycetes</taxon>
        <taxon>Kitasatosporales</taxon>
        <taxon>Streptomycetaceae</taxon>
        <taxon>Streptomyces</taxon>
    </lineage>
</organism>
<accession>A0ABQ2YWB3</accession>
<evidence type="ECO:0000256" key="1">
    <source>
        <dbReference type="SAM" id="MobiDB-lite"/>
    </source>
</evidence>
<dbReference type="Proteomes" id="UP000659223">
    <property type="component" value="Unassembled WGS sequence"/>
</dbReference>
<protein>
    <submittedName>
        <fullName evidence="2">Uncharacterized protein</fullName>
    </submittedName>
</protein>
<proteinExistence type="predicted"/>
<evidence type="ECO:0000313" key="3">
    <source>
        <dbReference type="Proteomes" id="UP000659223"/>
    </source>
</evidence>
<sequence length="74" mass="8338">MTFLGIDGTDEKRVEKKRDAYGRRMRAGDRWTRTSLFGPVPRPGCHTPGGHTPRLTELMLKSGTRREGIAARVK</sequence>
<dbReference type="EMBL" id="BMUT01000010">
    <property type="protein sequence ID" value="GGX94326.1"/>
    <property type="molecule type" value="Genomic_DNA"/>
</dbReference>
<feature type="region of interest" description="Disordered" evidence="1">
    <location>
        <begin position="33"/>
        <end position="55"/>
    </location>
</feature>
<keyword evidence="3" id="KW-1185">Reference proteome</keyword>